<proteinExistence type="predicted"/>
<comment type="caution">
    <text evidence="2">The sequence shown here is derived from an EMBL/GenBank/DDBJ whole genome shotgun (WGS) entry which is preliminary data.</text>
</comment>
<evidence type="ECO:0000313" key="2">
    <source>
        <dbReference type="EMBL" id="MBO8433328.1"/>
    </source>
</evidence>
<dbReference type="Proteomes" id="UP000823612">
    <property type="component" value="Unassembled WGS sequence"/>
</dbReference>
<feature type="transmembrane region" description="Helical" evidence="1">
    <location>
        <begin position="156"/>
        <end position="174"/>
    </location>
</feature>
<reference evidence="2" key="2">
    <citation type="journal article" date="2021" name="PeerJ">
        <title>Extensive microbial diversity within the chicken gut microbiome revealed by metagenomics and culture.</title>
        <authorList>
            <person name="Gilroy R."/>
            <person name="Ravi A."/>
            <person name="Getino M."/>
            <person name="Pursley I."/>
            <person name="Horton D.L."/>
            <person name="Alikhan N.F."/>
            <person name="Baker D."/>
            <person name="Gharbi K."/>
            <person name="Hall N."/>
            <person name="Watson M."/>
            <person name="Adriaenssens E.M."/>
            <person name="Foster-Nyarko E."/>
            <person name="Jarju S."/>
            <person name="Secka A."/>
            <person name="Antonio M."/>
            <person name="Oren A."/>
            <person name="Chaudhuri R.R."/>
            <person name="La Ragione R."/>
            <person name="Hildebrand F."/>
            <person name="Pallen M.J."/>
        </authorList>
    </citation>
    <scope>NUCLEOTIDE SEQUENCE</scope>
    <source>
        <strain evidence="2">2889</strain>
    </source>
</reference>
<feature type="transmembrane region" description="Helical" evidence="1">
    <location>
        <begin position="24"/>
        <end position="42"/>
    </location>
</feature>
<gene>
    <name evidence="2" type="ORF">IAB08_08580</name>
</gene>
<feature type="transmembrane region" description="Helical" evidence="1">
    <location>
        <begin position="94"/>
        <end position="116"/>
    </location>
</feature>
<feature type="transmembrane region" description="Helical" evidence="1">
    <location>
        <begin position="225"/>
        <end position="247"/>
    </location>
</feature>
<protein>
    <submittedName>
        <fullName evidence="2">Uncharacterized protein</fullName>
    </submittedName>
</protein>
<sequence>MTTEFSFPRIGLILKSEIARNYKIYLTLLLVQAGIFLLGALFGGVNGMIGANSIITTSNACIIVLMPFILYSHLFHTVKGVNTTMLPASQNEKFAVSLFQCIVLTPFVLLFFHWLLSTIGMLLTGVNEVMTQPWELFVSRKLHVNHGLNMGFFDSYFWEVISSQTVCIWGVYFFKTKKFWKTVLTICCVSIALGIVGGIGLNVAFDAYEGGMYTFFADAATRFARIMYVFFNLIVPVGLWAWAYIAMRRQQF</sequence>
<keyword evidence="1" id="KW-1133">Transmembrane helix</keyword>
<dbReference type="AlphaFoldDB" id="A0A9D9H3G1"/>
<keyword evidence="1" id="KW-0812">Transmembrane</keyword>
<name>A0A9D9H3G1_9BACT</name>
<evidence type="ECO:0000313" key="3">
    <source>
        <dbReference type="Proteomes" id="UP000823612"/>
    </source>
</evidence>
<accession>A0A9D9H3G1</accession>
<organism evidence="2 3">
    <name type="scientific">Candidatus Pullibacteroides excrementavium</name>
    <dbReference type="NCBI Taxonomy" id="2840905"/>
    <lineage>
        <taxon>Bacteria</taxon>
        <taxon>Pseudomonadati</taxon>
        <taxon>Bacteroidota</taxon>
        <taxon>Bacteroidia</taxon>
        <taxon>Bacteroidales</taxon>
        <taxon>Candidatus Pullibacteroides</taxon>
    </lineage>
</organism>
<feature type="transmembrane region" description="Helical" evidence="1">
    <location>
        <begin position="54"/>
        <end position="74"/>
    </location>
</feature>
<keyword evidence="1" id="KW-0472">Membrane</keyword>
<feature type="transmembrane region" description="Helical" evidence="1">
    <location>
        <begin position="183"/>
        <end position="205"/>
    </location>
</feature>
<dbReference type="EMBL" id="JADIMZ010000128">
    <property type="protein sequence ID" value="MBO8433328.1"/>
    <property type="molecule type" value="Genomic_DNA"/>
</dbReference>
<reference evidence="2" key="1">
    <citation type="submission" date="2020-10" db="EMBL/GenBank/DDBJ databases">
        <authorList>
            <person name="Gilroy R."/>
        </authorList>
    </citation>
    <scope>NUCLEOTIDE SEQUENCE</scope>
    <source>
        <strain evidence="2">2889</strain>
    </source>
</reference>
<evidence type="ECO:0000256" key="1">
    <source>
        <dbReference type="SAM" id="Phobius"/>
    </source>
</evidence>